<reference evidence="3" key="1">
    <citation type="journal article" date="2018" name="Virology">
        <title>A giant virus infecting green algae encodes key fermentation genes.</title>
        <authorList>
            <person name="Schvarcz C.R."/>
            <person name="Steward G.F."/>
        </authorList>
    </citation>
    <scope>NUCLEOTIDE SEQUENCE [LARGE SCALE GENOMIC DNA]</scope>
</reference>
<dbReference type="Proteomes" id="UP000244773">
    <property type="component" value="Segment"/>
</dbReference>
<gene>
    <name evidence="3" type="ORF">TetV_121</name>
</gene>
<protein>
    <recommendedName>
        <fullName evidence="2">DUF5901 domain-containing protein</fullName>
    </recommendedName>
</protein>
<sequence length="637" mass="72902">MDIDYLKDIGKIDTFPINVDSSERNKVAFPYSAEYEVVFDEPFKYVVGFDVLDSTIANTMYSVDVNNNILAFVVRTGGIASDDNTTIDEYFSDLSQDPTFEEIWNDKSYSALFMKIPGTLLSIDDIYAVDQSTGEFENIVMNPLPDTKVILSDRDLPIGQIGTAFVENLGIDPLIVDTGTSYYIYQDMTDMLYYVINNNSEDKTPYVLPTFEVLRDDIKFLLAATYVEDLQVKLAYATITPDRLLNSSISKESTMTYPTIENGRMTKLMSYGITRVTDAYYDTITSYFHELEFVNMNIEIGNHDIDSFVDTVQRLMPTYVIDGTDGTETALINLSSTVTNPNDYRLQRKIKFASVFRFWFDMGKSTVSDIMGFSEIAFNNTSDYTPYRIGDNLRVFDATATEGENYILITPGLVNMTNERLVVLRCPQIEEHAFPSYSHSKFGAGLGIFKLYDTTYAHLRFDFNKIARLDFHPIGKLSKLTLRFETLAGDRYDFKGVDHHIFMLIKFLSPRNERSLPPPMSRLNPDYDPNTVRYIVNRGKDLSESSTDSDRELLEDKSHQRRYLQRRGRFLREQEMKKGLTYDDVVRNQTAFQLSDDVMHALEEGESSDTNNQESESETNTESSEVYYTSSDENSSF</sequence>
<feature type="domain" description="DUF5901" evidence="2">
    <location>
        <begin position="1"/>
        <end position="602"/>
    </location>
</feature>
<keyword evidence="4" id="KW-1185">Reference proteome</keyword>
<dbReference type="Pfam" id="PF19254">
    <property type="entry name" value="DUF5901"/>
    <property type="match status" value="1"/>
</dbReference>
<feature type="compositionally biased region" description="Low complexity" evidence="1">
    <location>
        <begin position="608"/>
        <end position="637"/>
    </location>
</feature>
<evidence type="ECO:0000313" key="3">
    <source>
        <dbReference type="EMBL" id="AUF82213.1"/>
    </source>
</evidence>
<proteinExistence type="predicted"/>
<accession>A0A2P0VMV6</accession>
<dbReference type="EMBL" id="KY322437">
    <property type="protein sequence ID" value="AUF82213.1"/>
    <property type="molecule type" value="Genomic_DNA"/>
</dbReference>
<evidence type="ECO:0000313" key="4">
    <source>
        <dbReference type="Proteomes" id="UP000244773"/>
    </source>
</evidence>
<evidence type="ECO:0000256" key="1">
    <source>
        <dbReference type="SAM" id="MobiDB-lite"/>
    </source>
</evidence>
<feature type="region of interest" description="Disordered" evidence="1">
    <location>
        <begin position="597"/>
        <end position="637"/>
    </location>
</feature>
<organism evidence="3">
    <name type="scientific">Tetraselmis virus 1</name>
    <dbReference type="NCBI Taxonomy" id="2060617"/>
    <lineage>
        <taxon>Viruses</taxon>
        <taxon>Varidnaviria</taxon>
        <taxon>Bamfordvirae</taxon>
        <taxon>Nucleocytoviricota</taxon>
        <taxon>Megaviricetes</taxon>
        <taxon>Imitervirales</taxon>
        <taxon>Allomimiviridae</taxon>
        <taxon>Oceanusvirus</taxon>
        <taxon>Oceanusvirus kaneohense</taxon>
    </lineage>
</organism>
<feature type="region of interest" description="Disordered" evidence="1">
    <location>
        <begin position="538"/>
        <end position="558"/>
    </location>
</feature>
<dbReference type="InterPro" id="IPR045420">
    <property type="entry name" value="DUF5901"/>
</dbReference>
<evidence type="ECO:0000259" key="2">
    <source>
        <dbReference type="Pfam" id="PF19254"/>
    </source>
</evidence>
<name>A0A2P0VMV6_9VIRU</name>